<organism evidence="1 2">
    <name type="scientific">Sphingomonas tabacisoli</name>
    <dbReference type="NCBI Taxonomy" id="2249466"/>
    <lineage>
        <taxon>Bacteria</taxon>
        <taxon>Pseudomonadati</taxon>
        <taxon>Pseudomonadota</taxon>
        <taxon>Alphaproteobacteria</taxon>
        <taxon>Sphingomonadales</taxon>
        <taxon>Sphingomonadaceae</taxon>
        <taxon>Sphingomonas</taxon>
    </lineage>
</organism>
<comment type="caution">
    <text evidence="1">The sequence shown here is derived from an EMBL/GenBank/DDBJ whole genome shotgun (WGS) entry which is preliminary data.</text>
</comment>
<accession>A0ABW4I301</accession>
<dbReference type="SUPFAM" id="SSF52540">
    <property type="entry name" value="P-loop containing nucleoside triphosphate hydrolases"/>
    <property type="match status" value="1"/>
</dbReference>
<proteinExistence type="predicted"/>
<dbReference type="Gene3D" id="1.10.8.60">
    <property type="match status" value="1"/>
</dbReference>
<dbReference type="Gene3D" id="3.40.50.300">
    <property type="entry name" value="P-loop containing nucleotide triphosphate hydrolases"/>
    <property type="match status" value="1"/>
</dbReference>
<dbReference type="Proteomes" id="UP001597115">
    <property type="component" value="Unassembled WGS sequence"/>
</dbReference>
<dbReference type="RefSeq" id="WP_380888432.1">
    <property type="nucleotide sequence ID" value="NZ_JBHUDY010000001.1"/>
</dbReference>
<sequence length="201" mass="22566">MSQMGLPLGWPADERQEDFIVSESNARAMRHLDHWSTWPVMATILTGPRKSGRSLLGRLFARNSGGRLIDDAERRPEEELFHAWNAAQETHRPLLIVADEAPPAWKIRLPDLKTRLSATPVISLGDPDDVLVAGLIEKLLLQRNLQVPPGLVPWLMPRIERTHVGIIQAVDALDEAALARKVRLSLKLARDTFGARQEDLF</sequence>
<name>A0ABW4I301_9SPHN</name>
<evidence type="ECO:0000313" key="2">
    <source>
        <dbReference type="Proteomes" id="UP001597115"/>
    </source>
</evidence>
<protein>
    <submittedName>
        <fullName evidence="1">Chromosomal replication initiator DnaA</fullName>
    </submittedName>
</protein>
<dbReference type="InterPro" id="IPR027417">
    <property type="entry name" value="P-loop_NTPase"/>
</dbReference>
<dbReference type="EMBL" id="JBHUDY010000001">
    <property type="protein sequence ID" value="MFD1611857.1"/>
    <property type="molecule type" value="Genomic_DNA"/>
</dbReference>
<reference evidence="2" key="1">
    <citation type="journal article" date="2019" name="Int. J. Syst. Evol. Microbiol.">
        <title>The Global Catalogue of Microorganisms (GCM) 10K type strain sequencing project: providing services to taxonomists for standard genome sequencing and annotation.</title>
        <authorList>
            <consortium name="The Broad Institute Genomics Platform"/>
            <consortium name="The Broad Institute Genome Sequencing Center for Infectious Disease"/>
            <person name="Wu L."/>
            <person name="Ma J."/>
        </authorList>
    </citation>
    <scope>NUCLEOTIDE SEQUENCE [LARGE SCALE GENOMIC DNA]</scope>
    <source>
        <strain evidence="2">CGMCC 1.16275</strain>
    </source>
</reference>
<gene>
    <name evidence="1" type="ORF">ACFSCW_08595</name>
</gene>
<evidence type="ECO:0000313" key="1">
    <source>
        <dbReference type="EMBL" id="MFD1611857.1"/>
    </source>
</evidence>
<keyword evidence="2" id="KW-1185">Reference proteome</keyword>